<evidence type="ECO:0000256" key="1">
    <source>
        <dbReference type="ARBA" id="ARBA00023002"/>
    </source>
</evidence>
<dbReference type="InterPro" id="IPR003099">
    <property type="entry name" value="Prephen_DH"/>
</dbReference>
<reference evidence="3 4" key="1">
    <citation type="submission" date="2016-10" db="EMBL/GenBank/DDBJ databases">
        <authorList>
            <person name="de Groot N.N."/>
        </authorList>
    </citation>
    <scope>NUCLEOTIDE SEQUENCE [LARGE SCALE GENOMIC DNA]</scope>
    <source>
        <strain evidence="3 4">DSM 21039</strain>
    </source>
</reference>
<dbReference type="AlphaFoldDB" id="A0A1H7WC94"/>
<evidence type="ECO:0000313" key="4">
    <source>
        <dbReference type="Proteomes" id="UP000198984"/>
    </source>
</evidence>
<dbReference type="FunFam" id="3.40.50.720:FF:000208">
    <property type="entry name" value="Prephenate dehydrogenase"/>
    <property type="match status" value="1"/>
</dbReference>
<gene>
    <name evidence="3" type="ORF">SAMN04488505_103624</name>
</gene>
<dbReference type="Pfam" id="PF20463">
    <property type="entry name" value="PDH_C"/>
    <property type="match status" value="1"/>
</dbReference>
<dbReference type="GO" id="GO:0008977">
    <property type="term" value="F:prephenate dehydrogenase (NAD+) activity"/>
    <property type="evidence" value="ECO:0007669"/>
    <property type="project" value="InterPro"/>
</dbReference>
<dbReference type="OrthoDB" id="9802008at2"/>
<dbReference type="Proteomes" id="UP000198984">
    <property type="component" value="Unassembled WGS sequence"/>
</dbReference>
<dbReference type="STRING" id="573321.SAMN04488505_103624"/>
<dbReference type="PROSITE" id="PS51176">
    <property type="entry name" value="PDH_ADH"/>
    <property type="match status" value="1"/>
</dbReference>
<dbReference type="PANTHER" id="PTHR21363">
    <property type="entry name" value="PREPHENATE DEHYDROGENASE"/>
    <property type="match status" value="1"/>
</dbReference>
<dbReference type="Gene3D" id="1.10.3660.10">
    <property type="entry name" value="6-phosphogluconate dehydrogenase C-terminal like domain"/>
    <property type="match status" value="1"/>
</dbReference>
<evidence type="ECO:0000313" key="3">
    <source>
        <dbReference type="EMBL" id="SEM19110.1"/>
    </source>
</evidence>
<dbReference type="InterPro" id="IPR046825">
    <property type="entry name" value="PDH_C"/>
</dbReference>
<protein>
    <submittedName>
        <fullName evidence="3">Prephenate dehydrogenase</fullName>
    </submittedName>
</protein>
<dbReference type="RefSeq" id="WP_089913746.1">
    <property type="nucleotide sequence ID" value="NZ_FOBB01000003.1"/>
</dbReference>
<dbReference type="InterPro" id="IPR050812">
    <property type="entry name" value="Preph/Arog_dehydrog"/>
</dbReference>
<dbReference type="InterPro" id="IPR008927">
    <property type="entry name" value="6-PGluconate_DH-like_C_sf"/>
</dbReference>
<feature type="domain" description="Prephenate/arogenate dehydrogenase" evidence="2">
    <location>
        <begin position="1"/>
        <end position="280"/>
    </location>
</feature>
<dbReference type="NCBIfam" id="NF006307">
    <property type="entry name" value="PRK08507.1"/>
    <property type="match status" value="1"/>
</dbReference>
<dbReference type="GO" id="GO:0004665">
    <property type="term" value="F:prephenate dehydrogenase (NADP+) activity"/>
    <property type="evidence" value="ECO:0007669"/>
    <property type="project" value="InterPro"/>
</dbReference>
<proteinExistence type="predicted"/>
<dbReference type="Pfam" id="PF02153">
    <property type="entry name" value="PDH_N"/>
    <property type="match status" value="1"/>
</dbReference>
<dbReference type="SUPFAM" id="SSF51735">
    <property type="entry name" value="NAD(P)-binding Rossmann-fold domains"/>
    <property type="match status" value="1"/>
</dbReference>
<keyword evidence="4" id="KW-1185">Reference proteome</keyword>
<dbReference type="InterPro" id="IPR046826">
    <property type="entry name" value="PDH_N"/>
</dbReference>
<evidence type="ECO:0000259" key="2">
    <source>
        <dbReference type="PROSITE" id="PS51176"/>
    </source>
</evidence>
<dbReference type="EMBL" id="FOBB01000003">
    <property type="protein sequence ID" value="SEM19110.1"/>
    <property type="molecule type" value="Genomic_DNA"/>
</dbReference>
<dbReference type="InterPro" id="IPR036291">
    <property type="entry name" value="NAD(P)-bd_dom_sf"/>
</dbReference>
<keyword evidence="1" id="KW-0560">Oxidoreductase</keyword>
<name>A0A1H7WC94_9BACT</name>
<organism evidence="3 4">
    <name type="scientific">Chitinophaga rupis</name>
    <dbReference type="NCBI Taxonomy" id="573321"/>
    <lineage>
        <taxon>Bacteria</taxon>
        <taxon>Pseudomonadati</taxon>
        <taxon>Bacteroidota</taxon>
        <taxon>Chitinophagia</taxon>
        <taxon>Chitinophagales</taxon>
        <taxon>Chitinophagaceae</taxon>
        <taxon>Chitinophaga</taxon>
    </lineage>
</organism>
<dbReference type="GO" id="GO:0006571">
    <property type="term" value="P:tyrosine biosynthetic process"/>
    <property type="evidence" value="ECO:0007669"/>
    <property type="project" value="InterPro"/>
</dbReference>
<dbReference type="SUPFAM" id="SSF48179">
    <property type="entry name" value="6-phosphogluconate dehydrogenase C-terminal domain-like"/>
    <property type="match status" value="1"/>
</dbReference>
<sequence>MVVAIIGVGLIGGSLAISLKEKGMASRVIGVDQQEQNIKKALDLKLIDAAATLDEAMQQAQLIILAIPVDALMQLLPAMLDKVQPQHVIMDVGSTKKKILELVAGHPNRGRFVAAHPMAGTEYSGPEAAIPNLFTNRTMVLCDVKNSDEDALEIIETLVDALQMRLVYMNAEEHDLHTAYVSHISHITSFALALTVLKKEKEQGRIFELASGGFESTVRLAKSSPDMWVPIFKHNRNNVLDVLDEHIHQLQQMKQLLEEEDYDAFYKLIQKSNKIRKILK</sequence>
<dbReference type="Gene3D" id="3.40.50.720">
    <property type="entry name" value="NAD(P)-binding Rossmann-like Domain"/>
    <property type="match status" value="1"/>
</dbReference>
<dbReference type="GO" id="GO:0070403">
    <property type="term" value="F:NAD+ binding"/>
    <property type="evidence" value="ECO:0007669"/>
    <property type="project" value="InterPro"/>
</dbReference>
<dbReference type="PANTHER" id="PTHR21363:SF0">
    <property type="entry name" value="PREPHENATE DEHYDROGENASE [NADP(+)]"/>
    <property type="match status" value="1"/>
</dbReference>
<accession>A0A1H7WC94</accession>